<comment type="caution">
    <text evidence="1">The sequence shown here is derived from an EMBL/GenBank/DDBJ whole genome shotgun (WGS) entry which is preliminary data.</text>
</comment>
<evidence type="ECO:0000313" key="1">
    <source>
        <dbReference type="EMBL" id="KII63103.1"/>
    </source>
</evidence>
<name>A0A0C2ICQ7_THEKT</name>
<proteinExistence type="predicted"/>
<dbReference type="EMBL" id="JWZT01004773">
    <property type="protein sequence ID" value="KII63103.1"/>
    <property type="molecule type" value="Genomic_DNA"/>
</dbReference>
<sequence length="228" mass="26019">MTVDEAKRLHDDFEAQMNKSQNEDIQSAPPFHDNIVTSLSGYLKQNQKLDEIFTKNWPEILGLVPEIHLKTNNDVLVLYCYGYTISSSSAIISDCSSRIYDSMKRLNDLSTTTGTQSTEYTSITKGITWEREMIVELLIEAFENARNHVTGDIFPLILSEVKSRINQKHEIDEAVVEFVEEAQKLIKDDFEKMKQPTSTEILDLLKNDKLCHLMEIKAPTDVSKTKTA</sequence>
<reference evidence="1 2" key="1">
    <citation type="journal article" date="2014" name="Genome Biol. Evol.">
        <title>The genome of the myxosporean Thelohanellus kitauei shows adaptations to nutrient acquisition within its fish host.</title>
        <authorList>
            <person name="Yang Y."/>
            <person name="Xiong J."/>
            <person name="Zhou Z."/>
            <person name="Huo F."/>
            <person name="Miao W."/>
            <person name="Ran C."/>
            <person name="Liu Y."/>
            <person name="Zhang J."/>
            <person name="Feng J."/>
            <person name="Wang M."/>
            <person name="Wang M."/>
            <person name="Wang L."/>
            <person name="Yao B."/>
        </authorList>
    </citation>
    <scope>NUCLEOTIDE SEQUENCE [LARGE SCALE GENOMIC DNA]</scope>
    <source>
        <strain evidence="1">Wuqing</strain>
    </source>
</reference>
<accession>A0A0C2ICQ7</accession>
<evidence type="ECO:0000313" key="2">
    <source>
        <dbReference type="Proteomes" id="UP000031668"/>
    </source>
</evidence>
<protein>
    <submittedName>
        <fullName evidence="1">Uncharacterized protein</fullName>
    </submittedName>
</protein>
<dbReference type="AlphaFoldDB" id="A0A0C2ICQ7"/>
<dbReference type="Proteomes" id="UP000031668">
    <property type="component" value="Unassembled WGS sequence"/>
</dbReference>
<keyword evidence="2" id="KW-1185">Reference proteome</keyword>
<organism evidence="1 2">
    <name type="scientific">Thelohanellus kitauei</name>
    <name type="common">Myxosporean</name>
    <dbReference type="NCBI Taxonomy" id="669202"/>
    <lineage>
        <taxon>Eukaryota</taxon>
        <taxon>Metazoa</taxon>
        <taxon>Cnidaria</taxon>
        <taxon>Myxozoa</taxon>
        <taxon>Myxosporea</taxon>
        <taxon>Bivalvulida</taxon>
        <taxon>Platysporina</taxon>
        <taxon>Myxobolidae</taxon>
        <taxon>Thelohanellus</taxon>
    </lineage>
</organism>
<gene>
    <name evidence="1" type="ORF">RF11_01850</name>
</gene>